<reference evidence="2" key="1">
    <citation type="submission" date="2022-03" db="EMBL/GenBank/DDBJ databases">
        <title>Genomic Encyclopedia of Type Strains, Phase III (KMG-III): the genomes of soil and plant-associated and newly described type strains.</title>
        <authorList>
            <person name="Whitman W."/>
        </authorList>
    </citation>
    <scope>NUCLEOTIDE SEQUENCE</scope>
    <source>
        <strain evidence="2">ANL 6-2</strain>
    </source>
</reference>
<keyword evidence="3" id="KW-1185">Reference proteome</keyword>
<protein>
    <submittedName>
        <fullName evidence="2">Cytochrome c-type biogenesis protein CcmH/NrfG</fullName>
    </submittedName>
</protein>
<dbReference type="SMART" id="SM00028">
    <property type="entry name" value="TPR"/>
    <property type="match status" value="1"/>
</dbReference>
<name>A0AAE3G9H4_9GAMM</name>
<dbReference type="SUPFAM" id="SSF48452">
    <property type="entry name" value="TPR-like"/>
    <property type="match status" value="1"/>
</dbReference>
<dbReference type="InterPro" id="IPR011990">
    <property type="entry name" value="TPR-like_helical_dom_sf"/>
</dbReference>
<dbReference type="InterPro" id="IPR019734">
    <property type="entry name" value="TPR_rpt"/>
</dbReference>
<dbReference type="EMBL" id="JALJXV010000008">
    <property type="protein sequence ID" value="MCP1676257.1"/>
    <property type="molecule type" value="Genomic_DNA"/>
</dbReference>
<evidence type="ECO:0000256" key="1">
    <source>
        <dbReference type="PROSITE-ProRule" id="PRU00339"/>
    </source>
</evidence>
<evidence type="ECO:0000313" key="3">
    <source>
        <dbReference type="Proteomes" id="UP001205843"/>
    </source>
</evidence>
<proteinExistence type="predicted"/>
<organism evidence="2 3">
    <name type="scientific">Natronocella acetinitrilica</name>
    <dbReference type="NCBI Taxonomy" id="414046"/>
    <lineage>
        <taxon>Bacteria</taxon>
        <taxon>Pseudomonadati</taxon>
        <taxon>Pseudomonadota</taxon>
        <taxon>Gammaproteobacteria</taxon>
        <taxon>Chromatiales</taxon>
        <taxon>Ectothiorhodospiraceae</taxon>
        <taxon>Natronocella</taxon>
    </lineage>
</organism>
<comment type="caution">
    <text evidence="2">The sequence shown here is derived from an EMBL/GenBank/DDBJ whole genome shotgun (WGS) entry which is preliminary data.</text>
</comment>
<dbReference type="Pfam" id="PF13414">
    <property type="entry name" value="TPR_11"/>
    <property type="match status" value="1"/>
</dbReference>
<accession>A0AAE3G9H4</accession>
<evidence type="ECO:0000313" key="2">
    <source>
        <dbReference type="EMBL" id="MCP1676257.1"/>
    </source>
</evidence>
<dbReference type="RefSeq" id="WP_253481979.1">
    <property type="nucleotide sequence ID" value="NZ_JALJXV010000008.1"/>
</dbReference>
<dbReference type="Gene3D" id="1.25.40.10">
    <property type="entry name" value="Tetratricopeptide repeat domain"/>
    <property type="match status" value="1"/>
</dbReference>
<keyword evidence="1" id="KW-0802">TPR repeat</keyword>
<dbReference type="Proteomes" id="UP001205843">
    <property type="component" value="Unassembled WGS sequence"/>
</dbReference>
<dbReference type="PROSITE" id="PS50005">
    <property type="entry name" value="TPR"/>
    <property type="match status" value="1"/>
</dbReference>
<sequence>MGNLLVPRLLRGGALTMAVLILAGCAAIGGPDRLEPLRLNQAAMDAYQAENWPLALNLHRELAASGSASARGWYRLANLEARDGDLDAALLAYRRSLEIDPDLAEARHNLGMVHLRIGADALREARPQMRRRGAGAASDGYMVCLLAEIVEAVDLSEACGQLASP</sequence>
<feature type="repeat" description="TPR" evidence="1">
    <location>
        <begin position="70"/>
        <end position="103"/>
    </location>
</feature>
<dbReference type="AlphaFoldDB" id="A0AAE3G9H4"/>
<gene>
    <name evidence="2" type="ORF">J2T57_003416</name>
</gene>